<evidence type="ECO:0000313" key="1">
    <source>
        <dbReference type="EMBL" id="KAK7033832.1"/>
    </source>
</evidence>
<sequence>MTSSPLRSEIWFSDGSVVLQVENIQFRVYWGVLTQQSSFFRTMQNLPQPPDQPSIDGCPVIELQDAVGDVEYLLKALYIPTFLAQDALALPAVAALIRLGRKYDFSDLLNLAVQRLSYENPKTLAEYDALITAARGNAYKTTRIIHYSGVIMDMITVARENGLLSVLPCAYYRAVLHYSLAQIFDGVSRGDGTVASLAFVDQRRCIVSRDELIKARFQEGYTLGWLKKWDYDYECPTPELCAEGRHARTHYYMNCSPLWILHRSAEDKKALCATCFRHATGSAVEGRKKMWEDLPKWFDLPPWAELRDEL</sequence>
<reference evidence="1 2" key="1">
    <citation type="journal article" date="2024" name="J Genomics">
        <title>Draft genome sequencing and assembly of Favolaschia claudopus CIRM-BRFM 2984 isolated from oak limbs.</title>
        <authorList>
            <person name="Navarro D."/>
            <person name="Drula E."/>
            <person name="Chaduli D."/>
            <person name="Cazenave R."/>
            <person name="Ahrendt S."/>
            <person name="Wang J."/>
            <person name="Lipzen A."/>
            <person name="Daum C."/>
            <person name="Barry K."/>
            <person name="Grigoriev I.V."/>
            <person name="Favel A."/>
            <person name="Rosso M.N."/>
            <person name="Martin F."/>
        </authorList>
    </citation>
    <scope>NUCLEOTIDE SEQUENCE [LARGE SCALE GENOMIC DNA]</scope>
    <source>
        <strain evidence="1 2">CIRM-BRFM 2984</strain>
    </source>
</reference>
<dbReference type="EMBL" id="JAWWNJ010000022">
    <property type="protein sequence ID" value="KAK7033832.1"/>
    <property type="molecule type" value="Genomic_DNA"/>
</dbReference>
<evidence type="ECO:0000313" key="2">
    <source>
        <dbReference type="Proteomes" id="UP001362999"/>
    </source>
</evidence>
<accession>A0AAW0C4F6</accession>
<dbReference type="InterPro" id="IPR011333">
    <property type="entry name" value="SKP1/BTB/POZ_sf"/>
</dbReference>
<organism evidence="1 2">
    <name type="scientific">Favolaschia claudopus</name>
    <dbReference type="NCBI Taxonomy" id="2862362"/>
    <lineage>
        <taxon>Eukaryota</taxon>
        <taxon>Fungi</taxon>
        <taxon>Dikarya</taxon>
        <taxon>Basidiomycota</taxon>
        <taxon>Agaricomycotina</taxon>
        <taxon>Agaricomycetes</taxon>
        <taxon>Agaricomycetidae</taxon>
        <taxon>Agaricales</taxon>
        <taxon>Marasmiineae</taxon>
        <taxon>Mycenaceae</taxon>
        <taxon>Favolaschia</taxon>
    </lineage>
</organism>
<protein>
    <submittedName>
        <fullName evidence="1">BTB domain-containing protein</fullName>
    </submittedName>
</protein>
<gene>
    <name evidence="1" type="ORF">R3P38DRAFT_2916131</name>
</gene>
<proteinExistence type="predicted"/>
<dbReference type="Gene3D" id="3.30.710.10">
    <property type="entry name" value="Potassium Channel Kv1.1, Chain A"/>
    <property type="match status" value="1"/>
</dbReference>
<dbReference type="AlphaFoldDB" id="A0AAW0C4F6"/>
<comment type="caution">
    <text evidence="1">The sequence shown here is derived from an EMBL/GenBank/DDBJ whole genome shotgun (WGS) entry which is preliminary data.</text>
</comment>
<dbReference type="Proteomes" id="UP001362999">
    <property type="component" value="Unassembled WGS sequence"/>
</dbReference>
<name>A0AAW0C4F6_9AGAR</name>
<keyword evidence="2" id="KW-1185">Reference proteome</keyword>